<dbReference type="PRINTS" id="PR00039">
    <property type="entry name" value="HTHLYSR"/>
</dbReference>
<accession>A0ABT8TK59</accession>
<dbReference type="PANTHER" id="PTHR30126:SF5">
    <property type="entry name" value="HTH-TYPE TRANSCRIPTIONAL ACTIVATOR CMPR"/>
    <property type="match status" value="1"/>
</dbReference>
<evidence type="ECO:0000259" key="5">
    <source>
        <dbReference type="PROSITE" id="PS50931"/>
    </source>
</evidence>
<dbReference type="Gene3D" id="1.10.10.10">
    <property type="entry name" value="Winged helix-like DNA-binding domain superfamily/Winged helix DNA-binding domain"/>
    <property type="match status" value="1"/>
</dbReference>
<keyword evidence="2" id="KW-0805">Transcription regulation</keyword>
<evidence type="ECO:0000256" key="3">
    <source>
        <dbReference type="ARBA" id="ARBA00023125"/>
    </source>
</evidence>
<dbReference type="InterPro" id="IPR036390">
    <property type="entry name" value="WH_DNA-bd_sf"/>
</dbReference>
<dbReference type="SUPFAM" id="SSF46785">
    <property type="entry name" value="Winged helix' DNA-binding domain"/>
    <property type="match status" value="1"/>
</dbReference>
<proteinExistence type="inferred from homology"/>
<keyword evidence="3" id="KW-0238">DNA-binding</keyword>
<organism evidence="6 7">
    <name type="scientific">Gilvimarinus algae</name>
    <dbReference type="NCBI Taxonomy" id="3058037"/>
    <lineage>
        <taxon>Bacteria</taxon>
        <taxon>Pseudomonadati</taxon>
        <taxon>Pseudomonadota</taxon>
        <taxon>Gammaproteobacteria</taxon>
        <taxon>Cellvibrionales</taxon>
        <taxon>Cellvibrionaceae</taxon>
        <taxon>Gilvimarinus</taxon>
    </lineage>
</organism>
<reference evidence="6" key="1">
    <citation type="submission" date="2023-07" db="EMBL/GenBank/DDBJ databases">
        <title>Gilvimarinus algae sp. nov., isolated from the surface of Kelp.</title>
        <authorList>
            <person name="Sun Y.Y."/>
            <person name="Gong Y."/>
            <person name="Du Z.J."/>
        </authorList>
    </citation>
    <scope>NUCLEOTIDE SEQUENCE</scope>
    <source>
        <strain evidence="6">SDUM040014</strain>
    </source>
</reference>
<sequence>MDVRKVSFRLLQVFVQVVQSGSISQAARVLHLTQPTVSMQLKKLSDNIGETLLVTQNNRQVTTVAGDEVYSAACDVLGRFEELNDTLQQARKGYRGRINLAIVTTAKYLLPRILTGFCQSHPDVDVTLSVGNRAQILEKFYQHASDLYLFSHPPSGRLVRAVPIASNPLHLIAPKNHWAAGKRELKFKELEDERFLLREQGSATRMAFESWLSSEGHELHNTLQIESNEAIRLSVASGLGLSVLSGHTLQEGKDKVAYLKLEGFPLASNWFLVSRRDLRLSAAAQEFERYVCEAI</sequence>
<dbReference type="PANTHER" id="PTHR30126">
    <property type="entry name" value="HTH-TYPE TRANSCRIPTIONAL REGULATOR"/>
    <property type="match status" value="1"/>
</dbReference>
<keyword evidence="4" id="KW-0804">Transcription</keyword>
<comment type="caution">
    <text evidence="6">The sequence shown here is derived from an EMBL/GenBank/DDBJ whole genome shotgun (WGS) entry which is preliminary data.</text>
</comment>
<name>A0ABT8TK59_9GAMM</name>
<evidence type="ECO:0000256" key="4">
    <source>
        <dbReference type="ARBA" id="ARBA00023163"/>
    </source>
</evidence>
<protein>
    <submittedName>
        <fullName evidence="6">LysR family transcriptional regulator</fullName>
    </submittedName>
</protein>
<dbReference type="SUPFAM" id="SSF53850">
    <property type="entry name" value="Periplasmic binding protein-like II"/>
    <property type="match status" value="1"/>
</dbReference>
<keyword evidence="7" id="KW-1185">Reference proteome</keyword>
<feature type="domain" description="HTH lysR-type" evidence="5">
    <location>
        <begin position="6"/>
        <end position="63"/>
    </location>
</feature>
<dbReference type="Proteomes" id="UP001168380">
    <property type="component" value="Unassembled WGS sequence"/>
</dbReference>
<dbReference type="Pfam" id="PF03466">
    <property type="entry name" value="LysR_substrate"/>
    <property type="match status" value="1"/>
</dbReference>
<dbReference type="Pfam" id="PF00126">
    <property type="entry name" value="HTH_1"/>
    <property type="match status" value="1"/>
</dbReference>
<evidence type="ECO:0000256" key="2">
    <source>
        <dbReference type="ARBA" id="ARBA00023015"/>
    </source>
</evidence>
<gene>
    <name evidence="6" type="ORF">QWI16_12650</name>
</gene>
<dbReference type="InterPro" id="IPR036388">
    <property type="entry name" value="WH-like_DNA-bd_sf"/>
</dbReference>
<dbReference type="InterPro" id="IPR005119">
    <property type="entry name" value="LysR_subst-bd"/>
</dbReference>
<dbReference type="InterPro" id="IPR000847">
    <property type="entry name" value="LysR_HTH_N"/>
</dbReference>
<dbReference type="Gene3D" id="3.40.190.290">
    <property type="match status" value="1"/>
</dbReference>
<evidence type="ECO:0000313" key="7">
    <source>
        <dbReference type="Proteomes" id="UP001168380"/>
    </source>
</evidence>
<dbReference type="PROSITE" id="PS50931">
    <property type="entry name" value="HTH_LYSR"/>
    <property type="match status" value="1"/>
</dbReference>
<evidence type="ECO:0000313" key="6">
    <source>
        <dbReference type="EMBL" id="MDO3383021.1"/>
    </source>
</evidence>
<evidence type="ECO:0000256" key="1">
    <source>
        <dbReference type="ARBA" id="ARBA00009437"/>
    </source>
</evidence>
<comment type="similarity">
    <text evidence="1">Belongs to the LysR transcriptional regulatory family.</text>
</comment>
<dbReference type="EMBL" id="JAULRT010000059">
    <property type="protein sequence ID" value="MDO3383021.1"/>
    <property type="molecule type" value="Genomic_DNA"/>
</dbReference>
<dbReference type="RefSeq" id="WP_302713640.1">
    <property type="nucleotide sequence ID" value="NZ_JAULRT010000059.1"/>
</dbReference>